<gene>
    <name evidence="4" type="ORF">EVA68_02165</name>
</gene>
<dbReference type="InterPro" id="IPR050197">
    <property type="entry name" value="Aldolase_class_II_sugar_metab"/>
</dbReference>
<dbReference type="Pfam" id="PF00596">
    <property type="entry name" value="Aldolase_II"/>
    <property type="match status" value="1"/>
</dbReference>
<name>A0A520S430_9GAMM</name>
<protein>
    <submittedName>
        <fullName evidence="4">Class II aldolase</fullName>
    </submittedName>
</protein>
<keyword evidence="1" id="KW-0479">Metal-binding</keyword>
<dbReference type="Proteomes" id="UP000316199">
    <property type="component" value="Unassembled WGS sequence"/>
</dbReference>
<dbReference type="GO" id="GO:0016832">
    <property type="term" value="F:aldehyde-lyase activity"/>
    <property type="evidence" value="ECO:0007669"/>
    <property type="project" value="TreeGrafter"/>
</dbReference>
<dbReference type="SUPFAM" id="SSF53639">
    <property type="entry name" value="AraD/HMP-PK domain-like"/>
    <property type="match status" value="1"/>
</dbReference>
<dbReference type="GO" id="GO:0019323">
    <property type="term" value="P:pentose catabolic process"/>
    <property type="evidence" value="ECO:0007669"/>
    <property type="project" value="TreeGrafter"/>
</dbReference>
<evidence type="ECO:0000313" key="4">
    <source>
        <dbReference type="EMBL" id="RZO77235.1"/>
    </source>
</evidence>
<dbReference type="PANTHER" id="PTHR22789:SF0">
    <property type="entry name" value="3-OXO-TETRONATE 4-PHOSPHATE DECARBOXYLASE-RELATED"/>
    <property type="match status" value="1"/>
</dbReference>
<evidence type="ECO:0000259" key="3">
    <source>
        <dbReference type="SMART" id="SM01007"/>
    </source>
</evidence>
<accession>A0A520S430</accession>
<evidence type="ECO:0000256" key="2">
    <source>
        <dbReference type="ARBA" id="ARBA00023239"/>
    </source>
</evidence>
<dbReference type="GO" id="GO:0046872">
    <property type="term" value="F:metal ion binding"/>
    <property type="evidence" value="ECO:0007669"/>
    <property type="project" value="UniProtKB-KW"/>
</dbReference>
<dbReference type="InterPro" id="IPR036409">
    <property type="entry name" value="Aldolase_II/adducin_N_sf"/>
</dbReference>
<proteinExistence type="predicted"/>
<dbReference type="EMBL" id="SHAG01000004">
    <property type="protein sequence ID" value="RZO77235.1"/>
    <property type="molecule type" value="Genomic_DNA"/>
</dbReference>
<keyword evidence="2" id="KW-0456">Lyase</keyword>
<organism evidence="4 5">
    <name type="scientific">OM182 bacterium</name>
    <dbReference type="NCBI Taxonomy" id="2510334"/>
    <lineage>
        <taxon>Bacteria</taxon>
        <taxon>Pseudomonadati</taxon>
        <taxon>Pseudomonadota</taxon>
        <taxon>Gammaproteobacteria</taxon>
        <taxon>OMG group</taxon>
        <taxon>OM182 clade</taxon>
    </lineage>
</organism>
<comment type="caution">
    <text evidence="4">The sequence shown here is derived from an EMBL/GenBank/DDBJ whole genome shotgun (WGS) entry which is preliminary data.</text>
</comment>
<dbReference type="GO" id="GO:0005829">
    <property type="term" value="C:cytosol"/>
    <property type="evidence" value="ECO:0007669"/>
    <property type="project" value="TreeGrafter"/>
</dbReference>
<dbReference type="InterPro" id="IPR001303">
    <property type="entry name" value="Aldolase_II/adducin_N"/>
</dbReference>
<dbReference type="AlphaFoldDB" id="A0A520S430"/>
<dbReference type="Gene3D" id="3.40.225.10">
    <property type="entry name" value="Class II aldolase/adducin N-terminal domain"/>
    <property type="match status" value="1"/>
</dbReference>
<reference evidence="4 5" key="1">
    <citation type="submission" date="2019-02" db="EMBL/GenBank/DDBJ databases">
        <title>Prokaryotic population dynamics and viral predation in marine succession experiment using metagenomics: the confinement effect.</title>
        <authorList>
            <person name="Haro-Moreno J.M."/>
            <person name="Rodriguez-Valera F."/>
            <person name="Lopez-Perez M."/>
        </authorList>
    </citation>
    <scope>NUCLEOTIDE SEQUENCE [LARGE SCALE GENOMIC DNA]</scope>
    <source>
        <strain evidence="4">MED-G157</strain>
    </source>
</reference>
<dbReference type="SMART" id="SM01007">
    <property type="entry name" value="Aldolase_II"/>
    <property type="match status" value="1"/>
</dbReference>
<sequence length="218" mass="24184">MVNIADEKTLRIQLVEQYKHVEKIGLNELASGNLSVRFGENMLISPSGATSENITVDTLVEVSLDGEWEGDRKPSSEWRMHAAIYQQHEKAHAVVHTHSDYCVAMASHLKPLPGFHYLVGSFGGNDVPCVPYSTFGTQSLGDDAAEALTKRSACLLGKHGMIARGSNIKATADLAHRLEIMCRQYLLASQYGEPQLLTDEEWTEFFDRAQKVAYGKFI</sequence>
<evidence type="ECO:0000256" key="1">
    <source>
        <dbReference type="ARBA" id="ARBA00022723"/>
    </source>
</evidence>
<dbReference type="PANTHER" id="PTHR22789">
    <property type="entry name" value="FUCULOSE PHOSPHATE ALDOLASE"/>
    <property type="match status" value="1"/>
</dbReference>
<feature type="domain" description="Class II aldolase/adducin N-terminal" evidence="3">
    <location>
        <begin position="12"/>
        <end position="186"/>
    </location>
</feature>
<evidence type="ECO:0000313" key="5">
    <source>
        <dbReference type="Proteomes" id="UP000316199"/>
    </source>
</evidence>